<feature type="compositionally biased region" description="Polar residues" evidence="1">
    <location>
        <begin position="1"/>
        <end position="10"/>
    </location>
</feature>
<proteinExistence type="predicted"/>
<sequence length="432" mass="48211">MKSLNRQQPTLFLPPPSPAATVSGRENPSKPGIQEPSPGDRGNGVFEVGESSSIGTNGTKGVTNGRAYAEAIQRLSEAGLTFNVPQEVLRNLRISSDGVYHPNEARLQANRRKWNFTLYGDLAHGFYVFKFSNETDMLAVLLGGPWVIQDHLLCLQRWRDNFDPPTAKIAAYTGTPLRVETTVEEFGRCRYARALVEASPPKEAGTTSIRENLQSSPESTLSQTTSAKEEQEQWQVVPPRRRPRHPKIVKEDDNKEKATHIAMGEKQVSRPIKQQASGKSDTSKVVILKTQEQRTTSGEKSIVSQATTKHLQENRGIRPLASPIVYPTKKLSLPQSELAEKQIQIEKGKQSTSQTQQKNETQVLDKVRNAVERVSKKRSLNLEEDIQNLNTNRGLQGDPRRMKGLIIGLLNHITVHGQKRSLKKQTNKVTQP</sequence>
<feature type="region of interest" description="Disordered" evidence="1">
    <location>
        <begin position="200"/>
        <end position="246"/>
    </location>
</feature>
<feature type="domain" description="DUF4283" evidence="2">
    <location>
        <begin position="121"/>
        <end position="164"/>
    </location>
</feature>
<dbReference type="AlphaFoldDB" id="A0AAV9CPI1"/>
<keyword evidence="4" id="KW-1185">Reference proteome</keyword>
<gene>
    <name evidence="3" type="ORF">QJS10_CPB18g00880</name>
</gene>
<feature type="compositionally biased region" description="Polar residues" evidence="1">
    <location>
        <begin position="50"/>
        <end position="62"/>
    </location>
</feature>
<feature type="region of interest" description="Disordered" evidence="1">
    <location>
        <begin position="1"/>
        <end position="62"/>
    </location>
</feature>
<dbReference type="EMBL" id="JAUJYO010000018">
    <property type="protein sequence ID" value="KAK1290756.1"/>
    <property type="molecule type" value="Genomic_DNA"/>
</dbReference>
<evidence type="ECO:0000256" key="1">
    <source>
        <dbReference type="SAM" id="MobiDB-lite"/>
    </source>
</evidence>
<dbReference type="InterPro" id="IPR025558">
    <property type="entry name" value="DUF4283"/>
</dbReference>
<organism evidence="3 4">
    <name type="scientific">Acorus calamus</name>
    <name type="common">Sweet flag</name>
    <dbReference type="NCBI Taxonomy" id="4465"/>
    <lineage>
        <taxon>Eukaryota</taxon>
        <taxon>Viridiplantae</taxon>
        <taxon>Streptophyta</taxon>
        <taxon>Embryophyta</taxon>
        <taxon>Tracheophyta</taxon>
        <taxon>Spermatophyta</taxon>
        <taxon>Magnoliopsida</taxon>
        <taxon>Liliopsida</taxon>
        <taxon>Acoraceae</taxon>
        <taxon>Acorus</taxon>
    </lineage>
</organism>
<feature type="compositionally biased region" description="Polar residues" evidence="1">
    <location>
        <begin position="205"/>
        <end position="226"/>
    </location>
</feature>
<evidence type="ECO:0000259" key="2">
    <source>
        <dbReference type="Pfam" id="PF14111"/>
    </source>
</evidence>
<feature type="region of interest" description="Disordered" evidence="1">
    <location>
        <begin position="264"/>
        <end position="283"/>
    </location>
</feature>
<evidence type="ECO:0000313" key="4">
    <source>
        <dbReference type="Proteomes" id="UP001180020"/>
    </source>
</evidence>
<name>A0AAV9CPI1_ACOCL</name>
<dbReference type="Proteomes" id="UP001180020">
    <property type="component" value="Unassembled WGS sequence"/>
</dbReference>
<evidence type="ECO:0000313" key="3">
    <source>
        <dbReference type="EMBL" id="KAK1290756.1"/>
    </source>
</evidence>
<reference evidence="3" key="2">
    <citation type="submission" date="2023-06" db="EMBL/GenBank/DDBJ databases">
        <authorList>
            <person name="Ma L."/>
            <person name="Liu K.-W."/>
            <person name="Li Z."/>
            <person name="Hsiao Y.-Y."/>
            <person name="Qi Y."/>
            <person name="Fu T."/>
            <person name="Tang G."/>
            <person name="Zhang D."/>
            <person name="Sun W.-H."/>
            <person name="Liu D.-K."/>
            <person name="Li Y."/>
            <person name="Chen G.-Z."/>
            <person name="Liu X.-D."/>
            <person name="Liao X.-Y."/>
            <person name="Jiang Y.-T."/>
            <person name="Yu X."/>
            <person name="Hao Y."/>
            <person name="Huang J."/>
            <person name="Zhao X.-W."/>
            <person name="Ke S."/>
            <person name="Chen Y.-Y."/>
            <person name="Wu W.-L."/>
            <person name="Hsu J.-L."/>
            <person name="Lin Y.-F."/>
            <person name="Huang M.-D."/>
            <person name="Li C.-Y."/>
            <person name="Huang L."/>
            <person name="Wang Z.-W."/>
            <person name="Zhao X."/>
            <person name="Zhong W.-Y."/>
            <person name="Peng D.-H."/>
            <person name="Ahmad S."/>
            <person name="Lan S."/>
            <person name="Zhang J.-S."/>
            <person name="Tsai W.-C."/>
            <person name="Van De Peer Y."/>
            <person name="Liu Z.-J."/>
        </authorList>
    </citation>
    <scope>NUCLEOTIDE SEQUENCE</scope>
    <source>
        <strain evidence="3">CP</strain>
        <tissue evidence="3">Leaves</tissue>
    </source>
</reference>
<protein>
    <recommendedName>
        <fullName evidence="2">DUF4283 domain-containing protein</fullName>
    </recommendedName>
</protein>
<comment type="caution">
    <text evidence="3">The sequence shown here is derived from an EMBL/GenBank/DDBJ whole genome shotgun (WGS) entry which is preliminary data.</text>
</comment>
<reference evidence="3" key="1">
    <citation type="journal article" date="2023" name="Nat. Commun.">
        <title>Diploid and tetraploid genomes of Acorus and the evolution of monocots.</title>
        <authorList>
            <person name="Ma L."/>
            <person name="Liu K.W."/>
            <person name="Li Z."/>
            <person name="Hsiao Y.Y."/>
            <person name="Qi Y."/>
            <person name="Fu T."/>
            <person name="Tang G.D."/>
            <person name="Zhang D."/>
            <person name="Sun W.H."/>
            <person name="Liu D.K."/>
            <person name="Li Y."/>
            <person name="Chen G.Z."/>
            <person name="Liu X.D."/>
            <person name="Liao X.Y."/>
            <person name="Jiang Y.T."/>
            <person name="Yu X."/>
            <person name="Hao Y."/>
            <person name="Huang J."/>
            <person name="Zhao X.W."/>
            <person name="Ke S."/>
            <person name="Chen Y.Y."/>
            <person name="Wu W.L."/>
            <person name="Hsu J.L."/>
            <person name="Lin Y.F."/>
            <person name="Huang M.D."/>
            <person name="Li C.Y."/>
            <person name="Huang L."/>
            <person name="Wang Z.W."/>
            <person name="Zhao X."/>
            <person name="Zhong W.Y."/>
            <person name="Peng D.H."/>
            <person name="Ahmad S."/>
            <person name="Lan S."/>
            <person name="Zhang J.S."/>
            <person name="Tsai W.C."/>
            <person name="Van de Peer Y."/>
            <person name="Liu Z.J."/>
        </authorList>
    </citation>
    <scope>NUCLEOTIDE SEQUENCE</scope>
    <source>
        <strain evidence="3">CP</strain>
    </source>
</reference>
<accession>A0AAV9CPI1</accession>
<dbReference type="Pfam" id="PF14111">
    <property type="entry name" value="DUF4283"/>
    <property type="match status" value="1"/>
</dbReference>